<reference evidence="1" key="1">
    <citation type="submission" date="2024-04" db="UniProtKB">
        <authorList>
            <consortium name="EnsemblMetazoa"/>
        </authorList>
    </citation>
    <scope>IDENTIFICATION</scope>
    <source>
        <strain evidence="1">EBRO</strain>
    </source>
</reference>
<protein>
    <submittedName>
        <fullName evidence="1">Uncharacterized protein</fullName>
    </submittedName>
</protein>
<dbReference type="EnsemblMetazoa" id="ENSAATROPT004197">
    <property type="protein sequence ID" value="ENSAATROPP004030"/>
    <property type="gene ID" value="ENSAATROPG003319"/>
</dbReference>
<keyword evidence="2" id="KW-1185">Reference proteome</keyword>
<dbReference type="AlphaFoldDB" id="A0AAG5CZ02"/>
<dbReference type="Proteomes" id="UP000075880">
    <property type="component" value="Unassembled WGS sequence"/>
</dbReference>
<organism evidence="1 2">
    <name type="scientific">Anopheles atroparvus</name>
    <name type="common">European mosquito</name>
    <dbReference type="NCBI Taxonomy" id="41427"/>
    <lineage>
        <taxon>Eukaryota</taxon>
        <taxon>Metazoa</taxon>
        <taxon>Ecdysozoa</taxon>
        <taxon>Arthropoda</taxon>
        <taxon>Hexapoda</taxon>
        <taxon>Insecta</taxon>
        <taxon>Pterygota</taxon>
        <taxon>Neoptera</taxon>
        <taxon>Endopterygota</taxon>
        <taxon>Diptera</taxon>
        <taxon>Nematocera</taxon>
        <taxon>Culicoidea</taxon>
        <taxon>Culicidae</taxon>
        <taxon>Anophelinae</taxon>
        <taxon>Anopheles</taxon>
    </lineage>
</organism>
<proteinExistence type="predicted"/>
<name>A0AAG5CZ02_ANOAO</name>
<evidence type="ECO:0000313" key="1">
    <source>
        <dbReference type="EnsemblMetazoa" id="ENSAATROPP004030"/>
    </source>
</evidence>
<sequence>MQTPGTLDGHTRAVYIGSRSNAILADFSRNWLRSCDRMDTNIYQIPAKG</sequence>
<evidence type="ECO:0000313" key="2">
    <source>
        <dbReference type="Proteomes" id="UP000075880"/>
    </source>
</evidence>
<accession>A0AAG5CZ02</accession>